<dbReference type="RefSeq" id="XP_010271235.1">
    <property type="nucleotide sequence ID" value="XM_010272933.2"/>
</dbReference>
<name>A0A1U8ATN4_NELNU</name>
<evidence type="ECO:0000313" key="4">
    <source>
        <dbReference type="RefSeq" id="XP_010271235.1"/>
    </source>
</evidence>
<accession>A0A1U8ATN4</accession>
<dbReference type="SMART" id="SM01255">
    <property type="entry name" value="KNOX1"/>
    <property type="match status" value="1"/>
</dbReference>
<dbReference type="PANTHER" id="PTHR48268">
    <property type="entry name" value="HOMEOBOX PROTEIN KNOTTED-1-LIKE 6 ISOFORM X1"/>
    <property type="match status" value="1"/>
</dbReference>
<dbReference type="PANTHER" id="PTHR48268:SF2">
    <property type="entry name" value="PROTEIN KNATM"/>
    <property type="match status" value="1"/>
</dbReference>
<dbReference type="InterPro" id="IPR005540">
    <property type="entry name" value="KNOX1"/>
</dbReference>
<dbReference type="AlphaFoldDB" id="A0A1U8ATN4"/>
<reference evidence="4" key="1">
    <citation type="submission" date="2025-08" db="UniProtKB">
        <authorList>
            <consortium name="RefSeq"/>
        </authorList>
    </citation>
    <scope>IDENTIFICATION</scope>
</reference>
<evidence type="ECO:0000256" key="2">
    <source>
        <dbReference type="ARBA" id="ARBA00023242"/>
    </source>
</evidence>
<dbReference type="Proteomes" id="UP000189703">
    <property type="component" value="Unplaced"/>
</dbReference>
<evidence type="ECO:0000313" key="3">
    <source>
        <dbReference type="Proteomes" id="UP000189703"/>
    </source>
</evidence>
<sequence length="159" mass="17880">MEANSNKNVNVSFLAEEDGEDEEVLKRRISCHPLYGLLIETHLDCLKVSLGDIGEASRNAFNPDIIKSDSSMSYCSDLDHFMERKSVGFIARPRIQEPILSATWKNHASSRRISWRCTSTVDCIVGPTGELLQRWKMLSCQMVISLLKVTSVQLGMDLC</sequence>
<dbReference type="GO" id="GO:0003677">
    <property type="term" value="F:DNA binding"/>
    <property type="evidence" value="ECO:0007669"/>
    <property type="project" value="InterPro"/>
</dbReference>
<proteinExistence type="predicted"/>
<gene>
    <name evidence="4" type="primary">LOC104607305</name>
</gene>
<organism evidence="3 4">
    <name type="scientific">Nelumbo nucifera</name>
    <name type="common">Sacred lotus</name>
    <dbReference type="NCBI Taxonomy" id="4432"/>
    <lineage>
        <taxon>Eukaryota</taxon>
        <taxon>Viridiplantae</taxon>
        <taxon>Streptophyta</taxon>
        <taxon>Embryophyta</taxon>
        <taxon>Tracheophyta</taxon>
        <taxon>Spermatophyta</taxon>
        <taxon>Magnoliopsida</taxon>
        <taxon>Proteales</taxon>
        <taxon>Nelumbonaceae</taxon>
        <taxon>Nelumbo</taxon>
    </lineage>
</organism>
<keyword evidence="2" id="KW-0539">Nucleus</keyword>
<dbReference type="OrthoDB" id="1704693at2759"/>
<protein>
    <submittedName>
        <fullName evidence="4">Homeobox protein knotted-1-like 1 isoform X2</fullName>
    </submittedName>
</protein>
<keyword evidence="3" id="KW-1185">Reference proteome</keyword>
<evidence type="ECO:0000256" key="1">
    <source>
        <dbReference type="ARBA" id="ARBA00004123"/>
    </source>
</evidence>
<dbReference type="Pfam" id="PF03790">
    <property type="entry name" value="KNOX1"/>
    <property type="match status" value="1"/>
</dbReference>
<dbReference type="GeneID" id="104607305"/>
<comment type="subcellular location">
    <subcellularLocation>
        <location evidence="1">Nucleus</location>
    </subcellularLocation>
</comment>
<dbReference type="GO" id="GO:0005634">
    <property type="term" value="C:nucleus"/>
    <property type="evidence" value="ECO:0007669"/>
    <property type="project" value="UniProtKB-SubCell"/>
</dbReference>
<dbReference type="InterPro" id="IPR053363">
    <property type="entry name" value="Leaf_patterning_domain"/>
</dbReference>